<name>A0A9N9D4X7_9GLOM</name>
<comment type="caution">
    <text evidence="2">The sequence shown here is derived from an EMBL/GenBank/DDBJ whole genome shotgun (WGS) entry which is preliminary data.</text>
</comment>
<feature type="compositionally biased region" description="Basic and acidic residues" evidence="1">
    <location>
        <begin position="15"/>
        <end position="29"/>
    </location>
</feature>
<dbReference type="AlphaFoldDB" id="A0A9N9D4X7"/>
<sequence length="122" mass="14898">NLKRKNTQEFYKTNQKKEVMTPNVKEDLKPRRRKRRTERKQKMEKFNFEKPGISRKLKEKKNICVRKIRYGIVINRVFEHMFGDIVENFQPSLMVDLQFIIKISSKQDDAFWNRSSFLEEDL</sequence>
<feature type="non-terminal residue" evidence="2">
    <location>
        <position position="122"/>
    </location>
</feature>
<organism evidence="2 3">
    <name type="scientific">Acaulospora morrowiae</name>
    <dbReference type="NCBI Taxonomy" id="94023"/>
    <lineage>
        <taxon>Eukaryota</taxon>
        <taxon>Fungi</taxon>
        <taxon>Fungi incertae sedis</taxon>
        <taxon>Mucoromycota</taxon>
        <taxon>Glomeromycotina</taxon>
        <taxon>Glomeromycetes</taxon>
        <taxon>Diversisporales</taxon>
        <taxon>Acaulosporaceae</taxon>
        <taxon>Acaulospora</taxon>
    </lineage>
</organism>
<feature type="region of interest" description="Disordered" evidence="1">
    <location>
        <begin position="1"/>
        <end position="43"/>
    </location>
</feature>
<protein>
    <submittedName>
        <fullName evidence="2">18686_t:CDS:1</fullName>
    </submittedName>
</protein>
<accession>A0A9N9D4X7</accession>
<dbReference type="EMBL" id="CAJVPV010007755">
    <property type="protein sequence ID" value="CAG8622565.1"/>
    <property type="molecule type" value="Genomic_DNA"/>
</dbReference>
<gene>
    <name evidence="2" type="ORF">AMORRO_LOCUS8726</name>
</gene>
<dbReference type="Proteomes" id="UP000789342">
    <property type="component" value="Unassembled WGS sequence"/>
</dbReference>
<evidence type="ECO:0000313" key="3">
    <source>
        <dbReference type="Proteomes" id="UP000789342"/>
    </source>
</evidence>
<evidence type="ECO:0000313" key="2">
    <source>
        <dbReference type="EMBL" id="CAG8622565.1"/>
    </source>
</evidence>
<reference evidence="2" key="1">
    <citation type="submission" date="2021-06" db="EMBL/GenBank/DDBJ databases">
        <authorList>
            <person name="Kallberg Y."/>
            <person name="Tangrot J."/>
            <person name="Rosling A."/>
        </authorList>
    </citation>
    <scope>NUCLEOTIDE SEQUENCE</scope>
    <source>
        <strain evidence="2">CL551</strain>
    </source>
</reference>
<evidence type="ECO:0000256" key="1">
    <source>
        <dbReference type="SAM" id="MobiDB-lite"/>
    </source>
</evidence>
<feature type="compositionally biased region" description="Basic residues" evidence="1">
    <location>
        <begin position="30"/>
        <end position="39"/>
    </location>
</feature>
<keyword evidence="3" id="KW-1185">Reference proteome</keyword>
<proteinExistence type="predicted"/>